<dbReference type="Proteomes" id="UP001630127">
    <property type="component" value="Unassembled WGS sequence"/>
</dbReference>
<keyword evidence="3" id="KW-1185">Reference proteome</keyword>
<proteinExistence type="predicted"/>
<dbReference type="SUPFAM" id="SSF58104">
    <property type="entry name" value="Methyl-accepting chemotaxis protein (MCP) signaling domain"/>
    <property type="match status" value="1"/>
</dbReference>
<organism evidence="2 3">
    <name type="scientific">Cinchona calisaya</name>
    <dbReference type="NCBI Taxonomy" id="153742"/>
    <lineage>
        <taxon>Eukaryota</taxon>
        <taxon>Viridiplantae</taxon>
        <taxon>Streptophyta</taxon>
        <taxon>Embryophyta</taxon>
        <taxon>Tracheophyta</taxon>
        <taxon>Spermatophyta</taxon>
        <taxon>Magnoliopsida</taxon>
        <taxon>eudicotyledons</taxon>
        <taxon>Gunneridae</taxon>
        <taxon>Pentapetalae</taxon>
        <taxon>asterids</taxon>
        <taxon>lamiids</taxon>
        <taxon>Gentianales</taxon>
        <taxon>Rubiaceae</taxon>
        <taxon>Cinchonoideae</taxon>
        <taxon>Cinchoneae</taxon>
        <taxon>Cinchona</taxon>
    </lineage>
</organism>
<dbReference type="PANTHER" id="PTHR33538:SF2">
    <property type="entry name" value="PROTEIN GAMETE EXPRESSED 1"/>
    <property type="match status" value="1"/>
</dbReference>
<name>A0ABD2Y9C0_9GENT</name>
<dbReference type="AlphaFoldDB" id="A0ABD2Y9C0"/>
<sequence length="138" mass="15572">MFGVVRRAITQNTLVLLYNIFYQKQMFSGQSIQASQLIEAFRHQTERLVNELKKSAEYAEEKLESIEERGEQLLQISKHIHDSLTVVDLRTQQLAEASKDVENHVNVVLNYSKAVHEQSMAIAGGVNGRYAAAGPPCR</sequence>
<dbReference type="EMBL" id="JBJUIK010000015">
    <property type="protein sequence ID" value="KAL3502824.1"/>
    <property type="molecule type" value="Genomic_DNA"/>
</dbReference>
<gene>
    <name evidence="2" type="ORF">ACH5RR_037273</name>
</gene>
<evidence type="ECO:0000313" key="2">
    <source>
        <dbReference type="EMBL" id="KAL3502824.1"/>
    </source>
</evidence>
<accession>A0ABD2Y9C0</accession>
<dbReference type="InterPro" id="IPR040346">
    <property type="entry name" value="GEX1/Brambleberry"/>
</dbReference>
<reference evidence="2 3" key="1">
    <citation type="submission" date="2024-11" db="EMBL/GenBank/DDBJ databases">
        <title>A near-complete genome assembly of Cinchona calisaya.</title>
        <authorList>
            <person name="Lian D.C."/>
            <person name="Zhao X.W."/>
            <person name="Wei L."/>
        </authorList>
    </citation>
    <scope>NUCLEOTIDE SEQUENCE [LARGE SCALE GENOMIC DNA]</scope>
    <source>
        <tissue evidence="2">Nenye</tissue>
    </source>
</reference>
<protein>
    <submittedName>
        <fullName evidence="2">Uncharacterized protein</fullName>
    </submittedName>
</protein>
<comment type="caution">
    <text evidence="2">The sequence shown here is derived from an EMBL/GenBank/DDBJ whole genome shotgun (WGS) entry which is preliminary data.</text>
</comment>
<evidence type="ECO:0000313" key="3">
    <source>
        <dbReference type="Proteomes" id="UP001630127"/>
    </source>
</evidence>
<evidence type="ECO:0000256" key="1">
    <source>
        <dbReference type="SAM" id="Coils"/>
    </source>
</evidence>
<dbReference type="PANTHER" id="PTHR33538">
    <property type="entry name" value="PROTEIN GAMETE EXPRESSED 1"/>
    <property type="match status" value="1"/>
</dbReference>
<feature type="coiled-coil region" evidence="1">
    <location>
        <begin position="42"/>
        <end position="76"/>
    </location>
</feature>
<keyword evidence="1" id="KW-0175">Coiled coil</keyword>